<comment type="caution">
    <text evidence="6">The sequence shown here is derived from an EMBL/GenBank/DDBJ whole genome shotgun (WGS) entry which is preliminary data.</text>
</comment>
<evidence type="ECO:0000313" key="7">
    <source>
        <dbReference type="Proteomes" id="UP000601223"/>
    </source>
</evidence>
<dbReference type="InterPro" id="IPR019921">
    <property type="entry name" value="Lucif-like_OxRdtase_Rv2161c"/>
</dbReference>
<keyword evidence="3" id="KW-0560">Oxidoreductase</keyword>
<dbReference type="Gene3D" id="3.20.20.30">
    <property type="entry name" value="Luciferase-like domain"/>
    <property type="match status" value="1"/>
</dbReference>
<keyword evidence="4" id="KW-0503">Monooxygenase</keyword>
<keyword evidence="2" id="KW-0288">FMN</keyword>
<accession>A0A8J3NGI6</accession>
<dbReference type="RefSeq" id="WP_203743918.1">
    <property type="nucleotide sequence ID" value="NZ_BONF01000009.1"/>
</dbReference>
<proteinExistence type="predicted"/>
<protein>
    <submittedName>
        <fullName evidence="6">LLM class F420-dependent oxidoreductase</fullName>
    </submittedName>
</protein>
<gene>
    <name evidence="6" type="ORF">Cba03nite_17590</name>
</gene>
<dbReference type="InterPro" id="IPR050172">
    <property type="entry name" value="SsuD_RutA_monooxygenase"/>
</dbReference>
<dbReference type="EMBL" id="BONF01000009">
    <property type="protein sequence ID" value="GIF80410.1"/>
    <property type="molecule type" value="Genomic_DNA"/>
</dbReference>
<evidence type="ECO:0000256" key="2">
    <source>
        <dbReference type="ARBA" id="ARBA00022643"/>
    </source>
</evidence>
<sequence>MEFGVGYFPTHDGMHPGEVARLVEDRGQNALFFAEHSHIPASRESPYPFGEMPPKYWHCYDLFVALTAAVTATSRLRVGSGICLVVQRDPIHTAKAVASIDHLSGGRFEFGVGAGWNREEMRNHGTDPKVRMAVMAERVEAMKEIWARHEASYTGRYVDFDRIWCYPKPAQWPHPPILVGGTGPTVLDRVLAFGDGWLPNWGEDAALLDRIAGLRTRAERPVQVQVLSVPNDPKVLERLAAAGVRRAMHWLPSGPEGVVHRALDAWETAIGTFTKG</sequence>
<dbReference type="GO" id="GO:0008726">
    <property type="term" value="F:alkanesulfonate monooxygenase activity"/>
    <property type="evidence" value="ECO:0007669"/>
    <property type="project" value="TreeGrafter"/>
</dbReference>
<dbReference type="PANTHER" id="PTHR42847">
    <property type="entry name" value="ALKANESULFONATE MONOOXYGENASE"/>
    <property type="match status" value="1"/>
</dbReference>
<dbReference type="SUPFAM" id="SSF51679">
    <property type="entry name" value="Bacterial luciferase-like"/>
    <property type="match status" value="1"/>
</dbReference>
<evidence type="ECO:0000256" key="3">
    <source>
        <dbReference type="ARBA" id="ARBA00023002"/>
    </source>
</evidence>
<keyword evidence="1" id="KW-0285">Flavoprotein</keyword>
<keyword evidence="7" id="KW-1185">Reference proteome</keyword>
<dbReference type="InterPro" id="IPR036661">
    <property type="entry name" value="Luciferase-like_sf"/>
</dbReference>
<dbReference type="GO" id="GO:0046306">
    <property type="term" value="P:alkanesulfonate catabolic process"/>
    <property type="evidence" value="ECO:0007669"/>
    <property type="project" value="TreeGrafter"/>
</dbReference>
<dbReference type="Proteomes" id="UP000601223">
    <property type="component" value="Unassembled WGS sequence"/>
</dbReference>
<evidence type="ECO:0000259" key="5">
    <source>
        <dbReference type="Pfam" id="PF00296"/>
    </source>
</evidence>
<organism evidence="6 7">
    <name type="scientific">Catellatospora bangladeshensis</name>
    <dbReference type="NCBI Taxonomy" id="310355"/>
    <lineage>
        <taxon>Bacteria</taxon>
        <taxon>Bacillati</taxon>
        <taxon>Actinomycetota</taxon>
        <taxon>Actinomycetes</taxon>
        <taxon>Micromonosporales</taxon>
        <taxon>Micromonosporaceae</taxon>
        <taxon>Catellatospora</taxon>
    </lineage>
</organism>
<dbReference type="AlphaFoldDB" id="A0A8J3NGI6"/>
<reference evidence="6 7" key="1">
    <citation type="submission" date="2021-01" db="EMBL/GenBank/DDBJ databases">
        <title>Whole genome shotgun sequence of Catellatospora bangladeshensis NBRC 107357.</title>
        <authorList>
            <person name="Komaki H."/>
            <person name="Tamura T."/>
        </authorList>
    </citation>
    <scope>NUCLEOTIDE SEQUENCE [LARGE SCALE GENOMIC DNA]</scope>
    <source>
        <strain evidence="6 7">NBRC 107357</strain>
    </source>
</reference>
<dbReference type="Pfam" id="PF00296">
    <property type="entry name" value="Bac_luciferase"/>
    <property type="match status" value="1"/>
</dbReference>
<dbReference type="InterPro" id="IPR011251">
    <property type="entry name" value="Luciferase-like_dom"/>
</dbReference>
<feature type="domain" description="Luciferase-like" evidence="5">
    <location>
        <begin position="18"/>
        <end position="220"/>
    </location>
</feature>
<evidence type="ECO:0000256" key="1">
    <source>
        <dbReference type="ARBA" id="ARBA00022630"/>
    </source>
</evidence>
<evidence type="ECO:0000313" key="6">
    <source>
        <dbReference type="EMBL" id="GIF80410.1"/>
    </source>
</evidence>
<name>A0A8J3NGI6_9ACTN</name>
<dbReference type="PANTHER" id="PTHR42847:SF4">
    <property type="entry name" value="ALKANESULFONATE MONOOXYGENASE-RELATED"/>
    <property type="match status" value="1"/>
</dbReference>
<evidence type="ECO:0000256" key="4">
    <source>
        <dbReference type="ARBA" id="ARBA00023033"/>
    </source>
</evidence>
<dbReference type="NCBIfam" id="TIGR03619">
    <property type="entry name" value="F420_Rv2161c"/>
    <property type="match status" value="1"/>
</dbReference>